<comment type="caution">
    <text evidence="4">The sequence shown here is derived from an EMBL/GenBank/DDBJ whole genome shotgun (WGS) entry which is preliminary data.</text>
</comment>
<dbReference type="GO" id="GO:0003700">
    <property type="term" value="F:DNA-binding transcription factor activity"/>
    <property type="evidence" value="ECO:0007669"/>
    <property type="project" value="InterPro"/>
</dbReference>
<keyword evidence="1" id="KW-0805">Transcription regulation</keyword>
<evidence type="ECO:0000313" key="5">
    <source>
        <dbReference type="Proteomes" id="UP000448235"/>
    </source>
</evidence>
<evidence type="ECO:0000313" key="4">
    <source>
        <dbReference type="EMBL" id="NAW11801.1"/>
    </source>
</evidence>
<evidence type="ECO:0000256" key="1">
    <source>
        <dbReference type="ARBA" id="ARBA00023015"/>
    </source>
</evidence>
<dbReference type="InterPro" id="IPR002818">
    <property type="entry name" value="DJ-1/PfpI"/>
</dbReference>
<protein>
    <submittedName>
        <fullName evidence="4">Helix-turn-helix domain-containing protein</fullName>
    </submittedName>
</protein>
<keyword evidence="2" id="KW-0804">Transcription</keyword>
<dbReference type="Proteomes" id="UP000448235">
    <property type="component" value="Unassembled WGS sequence"/>
</dbReference>
<dbReference type="SUPFAM" id="SSF46689">
    <property type="entry name" value="Homeodomain-like"/>
    <property type="match status" value="2"/>
</dbReference>
<name>A0A7X4VX46_9GAMM</name>
<dbReference type="Gene3D" id="1.10.10.60">
    <property type="entry name" value="Homeodomain-like"/>
    <property type="match status" value="1"/>
</dbReference>
<dbReference type="InterPro" id="IPR029062">
    <property type="entry name" value="Class_I_gatase-like"/>
</dbReference>
<dbReference type="GO" id="GO:0043565">
    <property type="term" value="F:sequence-specific DNA binding"/>
    <property type="evidence" value="ECO:0007669"/>
    <property type="project" value="InterPro"/>
</dbReference>
<keyword evidence="5" id="KW-1185">Reference proteome</keyword>
<dbReference type="PANTHER" id="PTHR43130:SF3">
    <property type="entry name" value="HTH-TYPE TRANSCRIPTIONAL REGULATOR RV1931C"/>
    <property type="match status" value="1"/>
</dbReference>
<proteinExistence type="predicted"/>
<dbReference type="CDD" id="cd03136">
    <property type="entry name" value="GATase1_AraC_ArgR_like"/>
    <property type="match status" value="1"/>
</dbReference>
<dbReference type="RefSeq" id="WP_161422502.1">
    <property type="nucleotide sequence ID" value="NZ_JARWMY010000003.1"/>
</dbReference>
<dbReference type="PANTHER" id="PTHR43130">
    <property type="entry name" value="ARAC-FAMILY TRANSCRIPTIONAL REGULATOR"/>
    <property type="match status" value="1"/>
</dbReference>
<organism evidence="4 5">
    <name type="scientific">Halomonas icarae</name>
    <dbReference type="NCBI Taxonomy" id="2691040"/>
    <lineage>
        <taxon>Bacteria</taxon>
        <taxon>Pseudomonadati</taxon>
        <taxon>Pseudomonadota</taxon>
        <taxon>Gammaproteobacteria</taxon>
        <taxon>Oceanospirillales</taxon>
        <taxon>Halomonadaceae</taxon>
        <taxon>Halomonas</taxon>
    </lineage>
</organism>
<evidence type="ECO:0000256" key="2">
    <source>
        <dbReference type="ARBA" id="ARBA00023163"/>
    </source>
</evidence>
<dbReference type="Pfam" id="PF12833">
    <property type="entry name" value="HTH_18"/>
    <property type="match status" value="1"/>
</dbReference>
<feature type="domain" description="HTH araC/xylS-type" evidence="3">
    <location>
        <begin position="224"/>
        <end position="322"/>
    </location>
</feature>
<dbReference type="InterPro" id="IPR009057">
    <property type="entry name" value="Homeodomain-like_sf"/>
</dbReference>
<evidence type="ECO:0000259" key="3">
    <source>
        <dbReference type="PROSITE" id="PS01124"/>
    </source>
</evidence>
<dbReference type="AlphaFoldDB" id="A0A7X4VX46"/>
<reference evidence="4 5" key="1">
    <citation type="submission" date="2019-12" db="EMBL/GenBank/DDBJ databases">
        <title>Draft genome sequencing of Halomonas icarensis D1-1.</title>
        <authorList>
            <person name="Pandiyan K."/>
            <person name="Kushwaha P."/>
            <person name="Gowdham M."/>
            <person name="Chakdar H."/>
            <person name="Singh A."/>
            <person name="Kumar M."/>
            <person name="Saxena A.K."/>
        </authorList>
    </citation>
    <scope>NUCLEOTIDE SEQUENCE [LARGE SCALE GENOMIC DNA]</scope>
    <source>
        <strain evidence="4 5">D1-1</strain>
    </source>
</reference>
<dbReference type="InterPro" id="IPR018060">
    <property type="entry name" value="HTH_AraC"/>
</dbReference>
<gene>
    <name evidence="4" type="ORF">GRB80_02955</name>
</gene>
<dbReference type="EMBL" id="WUTS01000001">
    <property type="protein sequence ID" value="NAW11801.1"/>
    <property type="molecule type" value="Genomic_DNA"/>
</dbReference>
<dbReference type="SUPFAM" id="SSF52317">
    <property type="entry name" value="Class I glutamine amidotransferase-like"/>
    <property type="match status" value="1"/>
</dbReference>
<dbReference type="InterPro" id="IPR052158">
    <property type="entry name" value="INH-QAR"/>
</dbReference>
<dbReference type="PROSITE" id="PS01124">
    <property type="entry name" value="HTH_ARAC_FAMILY_2"/>
    <property type="match status" value="1"/>
</dbReference>
<dbReference type="Gene3D" id="3.40.50.880">
    <property type="match status" value="1"/>
</dbReference>
<dbReference type="Pfam" id="PF01965">
    <property type="entry name" value="DJ-1_PfpI"/>
    <property type="match status" value="1"/>
</dbReference>
<accession>A0A7X4VX46</accession>
<dbReference type="SMART" id="SM00342">
    <property type="entry name" value="HTH_ARAC"/>
    <property type="match status" value="1"/>
</dbReference>
<sequence length="340" mass="37965">MSTTAVAGCHYNIGFLLLPGFSQLAFASALEPLRMANHLAGHRLYTWHLVSHDGGEVHASNGLATLVDQALEPMPALDLMLVCSGVGVQAHCERPVLTWLRRLAERGTPLGALCTGSYVLAMAGLLDGYRCTLHWEHIGSLHAARRFPAVTFSSQLFVMDRDRFTCSGGIAPLDMMLNLIGRQQGLGLAEAIAEEFIHERIRGVDDRQRTPLRVRLGHSHPKLEEVATLMEANLQEPLALDELARYAGLSRRQLERLFQRYVEVPPLKYYLALRLARARLLLLQTDMPITEVALACGFISPPHFTKCYHDHFGHSPSGERKRRALRQAELTISHERSLEE</sequence>